<dbReference type="EMBL" id="CP119316">
    <property type="protein sequence ID" value="WEK46490.1"/>
    <property type="molecule type" value="Genomic_DNA"/>
</dbReference>
<evidence type="ECO:0000256" key="1">
    <source>
        <dbReference type="ARBA" id="ARBA00006484"/>
    </source>
</evidence>
<evidence type="ECO:0000256" key="2">
    <source>
        <dbReference type="ARBA" id="ARBA00023002"/>
    </source>
</evidence>
<dbReference type="PRINTS" id="PR00080">
    <property type="entry name" value="SDRFAMILY"/>
</dbReference>
<organism evidence="4 5">
    <name type="scientific">Candidatus Andeanibacterium colombiense</name>
    <dbReference type="NCBI Taxonomy" id="3121345"/>
    <lineage>
        <taxon>Bacteria</taxon>
        <taxon>Pseudomonadati</taxon>
        <taxon>Pseudomonadota</taxon>
        <taxon>Alphaproteobacteria</taxon>
        <taxon>Sphingomonadales</taxon>
        <taxon>Sphingomonadaceae</taxon>
        <taxon>Candidatus Andeanibacterium</taxon>
    </lineage>
</organism>
<evidence type="ECO:0000256" key="3">
    <source>
        <dbReference type="RuleBase" id="RU000363"/>
    </source>
</evidence>
<accession>A0AAJ5X5Q6</accession>
<dbReference type="PANTHER" id="PTHR43976:SF16">
    <property type="entry name" value="SHORT-CHAIN DEHYDROGENASE_REDUCTASE FAMILY PROTEIN"/>
    <property type="match status" value="1"/>
</dbReference>
<dbReference type="InterPro" id="IPR051911">
    <property type="entry name" value="SDR_oxidoreductase"/>
</dbReference>
<reference evidence="4" key="1">
    <citation type="submission" date="2023-03" db="EMBL/GenBank/DDBJ databases">
        <title>Andean soil-derived lignocellulolytic bacterial consortium as a source of novel taxa and putative plastic-active enzymes.</title>
        <authorList>
            <person name="Diaz-Garcia L."/>
            <person name="Chuvochina M."/>
            <person name="Feuerriegel G."/>
            <person name="Bunk B."/>
            <person name="Sproer C."/>
            <person name="Streit W.R."/>
            <person name="Rodriguez L.M."/>
            <person name="Overmann J."/>
            <person name="Jimenez D.J."/>
        </authorList>
    </citation>
    <scope>NUCLEOTIDE SEQUENCE</scope>
    <source>
        <strain evidence="4">MAG 26</strain>
    </source>
</reference>
<evidence type="ECO:0000313" key="4">
    <source>
        <dbReference type="EMBL" id="WEK46490.1"/>
    </source>
</evidence>
<dbReference type="Proteomes" id="UP001218362">
    <property type="component" value="Chromosome"/>
</dbReference>
<dbReference type="CDD" id="cd05374">
    <property type="entry name" value="17beta-HSD-like_SDR_c"/>
    <property type="match status" value="1"/>
</dbReference>
<dbReference type="SUPFAM" id="SSF51735">
    <property type="entry name" value="NAD(P)-binding Rossmann-fold domains"/>
    <property type="match status" value="1"/>
</dbReference>
<gene>
    <name evidence="4" type="ORF">P0Y56_16005</name>
</gene>
<dbReference type="PRINTS" id="PR00081">
    <property type="entry name" value="GDHRDH"/>
</dbReference>
<dbReference type="GO" id="GO:0016491">
    <property type="term" value="F:oxidoreductase activity"/>
    <property type="evidence" value="ECO:0007669"/>
    <property type="project" value="UniProtKB-KW"/>
</dbReference>
<dbReference type="Pfam" id="PF00106">
    <property type="entry name" value="adh_short"/>
    <property type="match status" value="1"/>
</dbReference>
<dbReference type="PROSITE" id="PS00061">
    <property type="entry name" value="ADH_SHORT"/>
    <property type="match status" value="1"/>
</dbReference>
<keyword evidence="2" id="KW-0560">Oxidoreductase</keyword>
<comment type="similarity">
    <text evidence="1 3">Belongs to the short-chain dehydrogenases/reductases (SDR) family.</text>
</comment>
<dbReference type="InterPro" id="IPR020904">
    <property type="entry name" value="Sc_DH/Rdtase_CS"/>
</dbReference>
<dbReference type="Gene3D" id="3.40.50.720">
    <property type="entry name" value="NAD(P)-binding Rossmann-like Domain"/>
    <property type="match status" value="1"/>
</dbReference>
<evidence type="ECO:0000313" key="5">
    <source>
        <dbReference type="Proteomes" id="UP001218362"/>
    </source>
</evidence>
<dbReference type="PANTHER" id="PTHR43976">
    <property type="entry name" value="SHORT CHAIN DEHYDROGENASE"/>
    <property type="match status" value="1"/>
</dbReference>
<proteinExistence type="inferred from homology"/>
<dbReference type="InterPro" id="IPR036291">
    <property type="entry name" value="NAD(P)-bd_dom_sf"/>
</dbReference>
<protein>
    <submittedName>
        <fullName evidence="4">SDR family NAD(P)-dependent oxidoreductase</fullName>
    </submittedName>
</protein>
<sequence>MSKVWFVTGCATGFGRALAEAALARGDKVAVTDRSLDAVAGLAAQYPDSALAIGLDVTRHDQVAAAIDSAFGRFGRIDVLVNNAGFAVQATVEEADIERVRAMFEVNLYGTIDVIRTALPRLRAQGSGHIINFASVGGRVSGPFMALYCASKFAVEGLSEGLAAEVAQFGIKVSVVEPGAFATRFGATAQVPENPMPEYDAMRSGMQAMIATLAQGKAADLAGALLELADAPNPPRQFIGGADAYVMIEASLKAQLAEMAEWKGLSDRANTVALENMAG</sequence>
<name>A0AAJ5X5Q6_9SPHN</name>
<dbReference type="AlphaFoldDB" id="A0AAJ5X5Q6"/>
<dbReference type="InterPro" id="IPR002347">
    <property type="entry name" value="SDR_fam"/>
</dbReference>
<dbReference type="KEGG" id="acob:P0Y56_16005"/>